<comment type="caution">
    <text evidence="1">The sequence shown here is derived from an EMBL/GenBank/DDBJ whole genome shotgun (WGS) entry which is preliminary data.</text>
</comment>
<dbReference type="Pfam" id="PF08238">
    <property type="entry name" value="Sel1"/>
    <property type="match status" value="6"/>
</dbReference>
<dbReference type="EMBL" id="BEXD01004348">
    <property type="protein sequence ID" value="GBC10025.1"/>
    <property type="molecule type" value="Genomic_DNA"/>
</dbReference>
<dbReference type="InterPro" id="IPR052945">
    <property type="entry name" value="Mitotic_Regulator"/>
</dbReference>
<keyword evidence="2" id="KW-1185">Reference proteome</keyword>
<gene>
    <name evidence="1" type="ORF">RclHR1_00930003</name>
</gene>
<dbReference type="SUPFAM" id="SSF81901">
    <property type="entry name" value="HCP-like"/>
    <property type="match status" value="2"/>
</dbReference>
<protein>
    <recommendedName>
        <fullName evidence="3">Sel1 repeat protein</fullName>
    </recommendedName>
</protein>
<name>A0A2Z6SE86_9GLOM</name>
<accession>A0A2Z6SE86</accession>
<organism evidence="1 2">
    <name type="scientific">Rhizophagus clarus</name>
    <dbReference type="NCBI Taxonomy" id="94130"/>
    <lineage>
        <taxon>Eukaryota</taxon>
        <taxon>Fungi</taxon>
        <taxon>Fungi incertae sedis</taxon>
        <taxon>Mucoromycota</taxon>
        <taxon>Glomeromycotina</taxon>
        <taxon>Glomeromycetes</taxon>
        <taxon>Glomerales</taxon>
        <taxon>Glomeraceae</taxon>
        <taxon>Rhizophagus</taxon>
    </lineage>
</organism>
<proteinExistence type="predicted"/>
<evidence type="ECO:0000313" key="1">
    <source>
        <dbReference type="EMBL" id="GBC10025.1"/>
    </source>
</evidence>
<dbReference type="Gene3D" id="1.25.40.10">
    <property type="entry name" value="Tetratricopeptide repeat domain"/>
    <property type="match status" value="1"/>
</dbReference>
<dbReference type="Proteomes" id="UP000247702">
    <property type="component" value="Unassembled WGS sequence"/>
</dbReference>
<sequence length="387" mass="44931">MLKKYAAQKKNRNFKFQFLSPVRLLFIMSDNTEYHKTDNKYFRLSNKQQLTLNSHAQNGNNSSLYEELSQIHQKFFKVVIREIEPTTHQSINENILEEDLSIIVDELIELIFMNFNKGKEERVRKQQVLDYINNYNINLQEIYNWLLRNQTSSNFIYLLGHLNYYGIGIVINKKNAFKLYQKAAELENDVSQFELANMYIDGDGCDEDYDKAFELSKKLAKKEYPCGLNLLGYCYEHGIGTEFSEQKAFELYEKVAELKNLSGICNLGICYENGIGTEIDEEKAFELYQVAADLGYSYGINNLGCCYSYGIGTDFDDEKAFELYQKAANLENEHAQFNLAIMYEHGKGVEKNIKQAVYWLKKCADQGHQGALNELMDFYSDDDLLSE</sequence>
<dbReference type="InterPro" id="IPR006597">
    <property type="entry name" value="Sel1-like"/>
</dbReference>
<dbReference type="SMART" id="SM00671">
    <property type="entry name" value="SEL1"/>
    <property type="match status" value="6"/>
</dbReference>
<dbReference type="InterPro" id="IPR011990">
    <property type="entry name" value="TPR-like_helical_dom_sf"/>
</dbReference>
<reference evidence="1 2" key="1">
    <citation type="submission" date="2017-11" db="EMBL/GenBank/DDBJ databases">
        <title>The genome of Rhizophagus clarus HR1 reveals common genetic basis of auxotrophy among arbuscular mycorrhizal fungi.</title>
        <authorList>
            <person name="Kobayashi Y."/>
        </authorList>
    </citation>
    <scope>NUCLEOTIDE SEQUENCE [LARGE SCALE GENOMIC DNA]</scope>
    <source>
        <strain evidence="1 2">HR1</strain>
    </source>
</reference>
<evidence type="ECO:0008006" key="3">
    <source>
        <dbReference type="Google" id="ProtNLM"/>
    </source>
</evidence>
<dbReference type="PANTHER" id="PTHR43628">
    <property type="entry name" value="ACTIVATOR OF C KINASE PROTEIN 1-RELATED"/>
    <property type="match status" value="1"/>
</dbReference>
<dbReference type="PANTHER" id="PTHR43628:SF1">
    <property type="entry name" value="CHITIN SYNTHASE REGULATORY FACTOR 2-RELATED"/>
    <property type="match status" value="1"/>
</dbReference>
<dbReference type="AlphaFoldDB" id="A0A2Z6SE86"/>
<evidence type="ECO:0000313" key="2">
    <source>
        <dbReference type="Proteomes" id="UP000247702"/>
    </source>
</evidence>